<proteinExistence type="predicted"/>
<name>A0ABX5N2E7_9LACO</name>
<evidence type="ECO:0000256" key="1">
    <source>
        <dbReference type="ARBA" id="ARBA00022612"/>
    </source>
</evidence>
<gene>
    <name evidence="3" type="ORF">DK873_02725</name>
</gene>
<keyword evidence="1" id="KW-1188">Viral release from host cell</keyword>
<sequence length="257" mass="29485">MKYKDIAEKYGVSFNTVKSWRSRYGWVRKGAKKGCKKKPKRVQPKTPTGAAIEQLNDSDLSDKQKAFVLEYLRLYNATQAYINIYNVTYNVATVNGPRLLGNARIKEEIKRIREAKLKELAIEPLDLIEDVAKEAKADIGNYLNFGSWPEKLVERKKTKKSFKDDKGHELSTNVVEDRPVLDADGKQVIIHHSYLYFKDKDQVDTSLIKKITKGKDGATIELYDKTKARDKLLEWLKEQNNDNDTTVNINFDVPRGG</sequence>
<keyword evidence="4" id="KW-1185">Reference proteome</keyword>
<evidence type="ECO:0000256" key="2">
    <source>
        <dbReference type="ARBA" id="ARBA00023219"/>
    </source>
</evidence>
<dbReference type="Gene3D" id="1.10.10.1400">
    <property type="entry name" value="Terminase, small subunit, N-terminal DNA-binding domain, HTH motif"/>
    <property type="match status" value="1"/>
</dbReference>
<keyword evidence="2" id="KW-0231">Viral genome packaging</keyword>
<dbReference type="Proteomes" id="UP000247698">
    <property type="component" value="Unassembled WGS sequence"/>
</dbReference>
<protein>
    <submittedName>
        <fullName evidence="3">Terminase</fullName>
    </submittedName>
</protein>
<dbReference type="InterPro" id="IPR052404">
    <property type="entry name" value="SPP1-like_terminase"/>
</dbReference>
<reference evidence="3 4" key="1">
    <citation type="submission" date="2018-05" db="EMBL/GenBank/DDBJ databases">
        <title>Reference genomes for bee gut microbiota database.</title>
        <authorList>
            <person name="Ellegaard K.M."/>
        </authorList>
    </citation>
    <scope>NUCLEOTIDE SEQUENCE [LARGE SCALE GENOMIC DNA]</scope>
    <source>
        <strain evidence="3 4">ESL0184</strain>
    </source>
</reference>
<accession>A0ABX5N2E7</accession>
<dbReference type="InterPro" id="IPR038713">
    <property type="entry name" value="Terminase_Gp1_N_sf"/>
</dbReference>
<organism evidence="3 4">
    <name type="scientific">Lactobacillus melliventris</name>
    <dbReference type="NCBI Taxonomy" id="1218507"/>
    <lineage>
        <taxon>Bacteria</taxon>
        <taxon>Bacillati</taxon>
        <taxon>Bacillota</taxon>
        <taxon>Bacilli</taxon>
        <taxon>Lactobacillales</taxon>
        <taxon>Lactobacillaceae</taxon>
        <taxon>Lactobacillus</taxon>
    </lineage>
</organism>
<evidence type="ECO:0000313" key="4">
    <source>
        <dbReference type="Proteomes" id="UP000247698"/>
    </source>
</evidence>
<evidence type="ECO:0000313" key="3">
    <source>
        <dbReference type="EMBL" id="PXY85290.1"/>
    </source>
</evidence>
<dbReference type="Pfam" id="PF03592">
    <property type="entry name" value="Terminase_2"/>
    <property type="match status" value="1"/>
</dbReference>
<dbReference type="EMBL" id="QGLG01000002">
    <property type="protein sequence ID" value="PXY85290.1"/>
    <property type="molecule type" value="Genomic_DNA"/>
</dbReference>
<dbReference type="PANTHER" id="PTHR41328">
    <property type="entry name" value="TERMINASE SMALL SUBUNIT-RELATED"/>
    <property type="match status" value="1"/>
</dbReference>
<comment type="caution">
    <text evidence="3">The sequence shown here is derived from an EMBL/GenBank/DDBJ whole genome shotgun (WGS) entry which is preliminary data.</text>
</comment>
<dbReference type="InterPro" id="IPR005335">
    <property type="entry name" value="Terminase_ssu"/>
</dbReference>
<dbReference type="PANTHER" id="PTHR41328:SF3">
    <property type="entry name" value="PBSX PHAGE TERMINASE SMALL SUBUNIT"/>
    <property type="match status" value="1"/>
</dbReference>